<keyword evidence="2" id="KW-0012">Acyltransferase</keyword>
<evidence type="ECO:0000256" key="2">
    <source>
        <dbReference type="ARBA" id="ARBA00023315"/>
    </source>
</evidence>
<sequence>MKLIPMTRDIFPGYRTFFIEEYAQDLASTRQIDMDEARIDAARSIDNALPDGPATEGVRLWCITAVEPDEILGYLWVGLNGRVAWIYDFCLLAAWRGKGLGREAMRQLKQTLGEMGMQEIGLRVASNNPGAIALYEKSGFSVTGYNMAVRLG</sequence>
<evidence type="ECO:0000259" key="3">
    <source>
        <dbReference type="PROSITE" id="PS51186"/>
    </source>
</evidence>
<organism evidence="4 5">
    <name type="scientific">Atlantibacter hermannii NBRC 105704</name>
    <dbReference type="NCBI Taxonomy" id="1115512"/>
    <lineage>
        <taxon>Bacteria</taxon>
        <taxon>Pseudomonadati</taxon>
        <taxon>Pseudomonadota</taxon>
        <taxon>Gammaproteobacteria</taxon>
        <taxon>Enterobacterales</taxon>
        <taxon>Enterobacteriaceae</taxon>
        <taxon>Atlantibacter</taxon>
    </lineage>
</organism>
<dbReference type="Gene3D" id="3.40.630.30">
    <property type="match status" value="1"/>
</dbReference>
<dbReference type="GeneID" id="92829563"/>
<keyword evidence="5" id="KW-1185">Reference proteome</keyword>
<comment type="caution">
    <text evidence="4">The sequence shown here is derived from an EMBL/GenBank/DDBJ whole genome shotgun (WGS) entry which is preliminary data.</text>
</comment>
<keyword evidence="1" id="KW-0808">Transferase</keyword>
<dbReference type="InterPro" id="IPR016181">
    <property type="entry name" value="Acyl_CoA_acyltransferase"/>
</dbReference>
<evidence type="ECO:0000256" key="1">
    <source>
        <dbReference type="ARBA" id="ARBA00022679"/>
    </source>
</evidence>
<dbReference type="eggNOG" id="COG0456">
    <property type="taxonomic scope" value="Bacteria"/>
</dbReference>
<dbReference type="GO" id="GO:0016747">
    <property type="term" value="F:acyltransferase activity, transferring groups other than amino-acyl groups"/>
    <property type="evidence" value="ECO:0007669"/>
    <property type="project" value="InterPro"/>
</dbReference>
<dbReference type="Pfam" id="PF00583">
    <property type="entry name" value="Acetyltransf_1"/>
    <property type="match status" value="1"/>
</dbReference>
<protein>
    <recommendedName>
        <fullName evidence="3">N-acetyltransferase domain-containing protein</fullName>
    </recommendedName>
</protein>
<dbReference type="Proteomes" id="UP000010297">
    <property type="component" value="Unassembled WGS sequence"/>
</dbReference>
<dbReference type="CDD" id="cd04301">
    <property type="entry name" value="NAT_SF"/>
    <property type="match status" value="1"/>
</dbReference>
<dbReference type="InterPro" id="IPR050680">
    <property type="entry name" value="YpeA/RimI_acetyltransf"/>
</dbReference>
<evidence type="ECO:0000313" key="4">
    <source>
        <dbReference type="EMBL" id="GAB50914.1"/>
    </source>
</evidence>
<reference evidence="4 5" key="1">
    <citation type="submission" date="2012-02" db="EMBL/GenBank/DDBJ databases">
        <title>Whole genome shotgun sequence of Escherichia hermannii NBRC 105704.</title>
        <authorList>
            <person name="Yoshida I."/>
            <person name="Hosoyama A."/>
            <person name="Tsuchikane K."/>
            <person name="Katsumata H."/>
            <person name="Yamazaki S."/>
            <person name="Fujita N."/>
        </authorList>
    </citation>
    <scope>NUCLEOTIDE SEQUENCE [LARGE SCALE GENOMIC DNA]</scope>
    <source>
        <strain evidence="4 5">NBRC 105704</strain>
    </source>
</reference>
<accession>H5UYD3</accession>
<gene>
    <name evidence="4" type="ORF">EH105704_01_09260</name>
</gene>
<evidence type="ECO:0000313" key="5">
    <source>
        <dbReference type="Proteomes" id="UP000010297"/>
    </source>
</evidence>
<proteinExistence type="predicted"/>
<dbReference type="SUPFAM" id="SSF55729">
    <property type="entry name" value="Acyl-CoA N-acyltransferases (Nat)"/>
    <property type="match status" value="1"/>
</dbReference>
<dbReference type="PROSITE" id="PS51186">
    <property type="entry name" value="GNAT"/>
    <property type="match status" value="1"/>
</dbReference>
<dbReference type="InterPro" id="IPR000182">
    <property type="entry name" value="GNAT_dom"/>
</dbReference>
<dbReference type="AlphaFoldDB" id="H5UYD3"/>
<dbReference type="EMBL" id="BAFF01000001">
    <property type="protein sequence ID" value="GAB50914.1"/>
    <property type="molecule type" value="Genomic_DNA"/>
</dbReference>
<name>H5UYD3_ATLHE</name>
<feature type="domain" description="N-acetyltransferase" evidence="3">
    <location>
        <begin position="17"/>
        <end position="152"/>
    </location>
</feature>
<dbReference type="PANTHER" id="PTHR43420">
    <property type="entry name" value="ACETYLTRANSFERASE"/>
    <property type="match status" value="1"/>
</dbReference>
<dbReference type="RefSeq" id="WP_002463705.1">
    <property type="nucleotide sequence ID" value="NZ_BAFF01000001.1"/>
</dbReference>